<geneLocation type="plasmid" evidence="1">
    <name>pG69</name>
</geneLocation>
<sequence length="203" mass="23347">MKQLKADITALRVDFDVDVFKVDKGVYVLAREQPNQQDILNFVSPAHSTKSALLEYCKTNFDDVLHYLHPDRDVQWSEQQERLARLEIGKCPLHGEVMTHIGYVDVEKTIYLAECHNPDCHVQASTVFCTGTHMTLTAPFKHLVELEQIEQERLKFNREYFEDGCSCIHTAKTLQPCPTNMADSEAVAFYEKNCKCSRNYVQS</sequence>
<dbReference type="AlphaFoldDB" id="A0A2S1PJH5"/>
<dbReference type="RefSeq" id="WP_172693448.1">
    <property type="nucleotide sequence ID" value="NZ_MH061177.1"/>
</dbReference>
<keyword evidence="1" id="KW-0614">Plasmid</keyword>
<proteinExistence type="predicted"/>
<reference evidence="1" key="1">
    <citation type="submission" date="2018-03" db="EMBL/GenBank/DDBJ databases">
        <title>IS1411 plays an important role in catabolic performance of phenol degrading strains in an environment continuously polluted by oil shale industry.</title>
        <authorList>
            <person name="Naanuri E."/>
            <person name="Heinaru E."/>
            <person name="Joesaar M."/>
            <person name="Heinaru A."/>
        </authorList>
    </citation>
    <scope>NUCLEOTIDE SEQUENCE</scope>
    <source>
        <strain evidence="1">P69</strain>
        <plasmid evidence="1">pG69</plasmid>
    </source>
</reference>
<evidence type="ECO:0000313" key="1">
    <source>
        <dbReference type="EMBL" id="AWH58618.1"/>
    </source>
</evidence>
<protein>
    <submittedName>
        <fullName evidence="1">Uncharacterized protein</fullName>
    </submittedName>
</protein>
<dbReference type="EMBL" id="MH061177">
    <property type="protein sequence ID" value="AWH58618.1"/>
    <property type="molecule type" value="Genomic_DNA"/>
</dbReference>
<accession>A0A2S1PJH5</accession>
<organism evidence="1">
    <name type="scientific">Pseudomonas fluorescens</name>
    <dbReference type="NCBI Taxonomy" id="294"/>
    <lineage>
        <taxon>Bacteria</taxon>
        <taxon>Pseudomonadati</taxon>
        <taxon>Pseudomonadota</taxon>
        <taxon>Gammaproteobacteria</taxon>
        <taxon>Pseudomonadales</taxon>
        <taxon>Pseudomonadaceae</taxon>
        <taxon>Pseudomonas</taxon>
    </lineage>
</organism>
<name>A0A2S1PJH5_PSEFL</name>